<dbReference type="Proteomes" id="UP001478817">
    <property type="component" value="Unassembled WGS sequence"/>
</dbReference>
<name>A0ABV1IG31_9ACTN</name>
<keyword evidence="4" id="KW-1185">Reference proteome</keyword>
<evidence type="ECO:0000313" key="4">
    <source>
        <dbReference type="Proteomes" id="UP001478817"/>
    </source>
</evidence>
<accession>A0ABV1IG31</accession>
<organism evidence="3 4">
    <name type="scientific">Paratractidigestivibacter faecalis</name>
    <dbReference type="NCBI Taxonomy" id="2292441"/>
    <lineage>
        <taxon>Bacteria</taxon>
        <taxon>Bacillati</taxon>
        <taxon>Actinomycetota</taxon>
        <taxon>Coriobacteriia</taxon>
        <taxon>Coriobacteriales</taxon>
        <taxon>Atopobiaceae</taxon>
        <taxon>Paratractidigestivibacter</taxon>
    </lineage>
</organism>
<evidence type="ECO:0000313" key="3">
    <source>
        <dbReference type="EMBL" id="MEQ2636991.1"/>
    </source>
</evidence>
<sequence length="270" mass="28863">MGAERPHTRSYRKIRLPEISEGVSDASSTGELRVARIESAIPPSTPDPTSPVARHDRLPRMRAFLLAAGLAVVVVGGAALLITHPWDADFLSIKATTPADTSMAGFPGQMSALSGQDGKSASADEDTLFSSISDAYQKLGELASRVDDAEKTFDSDAASADKATREQDQSDAKALSIEVSNLIVDISEIDSGAGAYTEALDHLTTLGNWLRNRMDALTAGWDVSASSDDPAADEAKIFSPVKANRDSSGQSSYKTHFDENYEAWKPERSQ</sequence>
<evidence type="ECO:0000256" key="2">
    <source>
        <dbReference type="SAM" id="Phobius"/>
    </source>
</evidence>
<evidence type="ECO:0000256" key="1">
    <source>
        <dbReference type="SAM" id="MobiDB-lite"/>
    </source>
</evidence>
<feature type="compositionally biased region" description="Basic and acidic residues" evidence="1">
    <location>
        <begin position="255"/>
        <end position="270"/>
    </location>
</feature>
<feature type="transmembrane region" description="Helical" evidence="2">
    <location>
        <begin position="63"/>
        <end position="86"/>
    </location>
</feature>
<keyword evidence="2" id="KW-1133">Transmembrane helix</keyword>
<comment type="caution">
    <text evidence="3">The sequence shown here is derived from an EMBL/GenBank/DDBJ whole genome shotgun (WGS) entry which is preliminary data.</text>
</comment>
<keyword evidence="2" id="KW-0812">Transmembrane</keyword>
<protein>
    <submittedName>
        <fullName evidence="3">Uncharacterized protein</fullName>
    </submittedName>
</protein>
<proteinExistence type="predicted"/>
<keyword evidence="2" id="KW-0472">Membrane</keyword>
<feature type="region of interest" description="Disordered" evidence="1">
    <location>
        <begin position="236"/>
        <end position="270"/>
    </location>
</feature>
<gene>
    <name evidence="3" type="ORF">AAAT05_01300</name>
</gene>
<dbReference type="EMBL" id="JBBNGS010000002">
    <property type="protein sequence ID" value="MEQ2636991.1"/>
    <property type="molecule type" value="Genomic_DNA"/>
</dbReference>
<reference evidence="3 4" key="1">
    <citation type="submission" date="2024-04" db="EMBL/GenBank/DDBJ databases">
        <title>Human intestinal bacterial collection.</title>
        <authorList>
            <person name="Pauvert C."/>
            <person name="Hitch T.C.A."/>
            <person name="Clavel T."/>
        </authorList>
    </citation>
    <scope>NUCLEOTIDE SEQUENCE [LARGE SCALE GENOMIC DNA]</scope>
    <source>
        <strain evidence="3 4">CLA-AA-H197</strain>
    </source>
</reference>
<dbReference type="RefSeq" id="WP_349181333.1">
    <property type="nucleotide sequence ID" value="NZ_JBBNGS010000002.1"/>
</dbReference>